<dbReference type="EMBL" id="AP026802">
    <property type="protein sequence ID" value="BDR57922.1"/>
    <property type="molecule type" value="Genomic_DNA"/>
</dbReference>
<evidence type="ECO:0000313" key="3">
    <source>
        <dbReference type="Proteomes" id="UP001321861"/>
    </source>
</evidence>
<evidence type="ECO:0000256" key="1">
    <source>
        <dbReference type="SAM" id="Phobius"/>
    </source>
</evidence>
<dbReference type="KEGG" id="xap:XA3_03630"/>
<dbReference type="Proteomes" id="UP001321861">
    <property type="component" value="Chromosome"/>
</dbReference>
<reference evidence="2 3" key="1">
    <citation type="journal article" date="2023" name="Microbiol. Spectr.">
        <title>Symbiosis of Carpenter Bees with Uncharacterized Lactic Acid Bacteria Showing NAD Auxotrophy.</title>
        <authorList>
            <person name="Kawasaki S."/>
            <person name="Ozawa K."/>
            <person name="Mori T."/>
            <person name="Yamamoto A."/>
            <person name="Ito M."/>
            <person name="Ohkuma M."/>
            <person name="Sakamoto M."/>
            <person name="Matsutani M."/>
        </authorList>
    </citation>
    <scope>NUCLEOTIDE SEQUENCE [LARGE SCALE GENOMIC DNA]</scope>
    <source>
        <strain evidence="2 3">XA3</strain>
    </source>
</reference>
<accession>A0AAU9CVB4</accession>
<evidence type="ECO:0000313" key="2">
    <source>
        <dbReference type="EMBL" id="BDR57922.1"/>
    </source>
</evidence>
<gene>
    <name evidence="2" type="ORF">XA3_03630</name>
</gene>
<dbReference type="AlphaFoldDB" id="A0AAU9CVB4"/>
<keyword evidence="3" id="KW-1185">Reference proteome</keyword>
<keyword evidence="1" id="KW-0812">Transmembrane</keyword>
<feature type="transmembrane region" description="Helical" evidence="1">
    <location>
        <begin position="7"/>
        <end position="26"/>
    </location>
</feature>
<name>A0AAU9CVB4_9LACO</name>
<organism evidence="2 3">
    <name type="scientific">Xylocopilactobacillus apicola</name>
    <dbReference type="NCBI Taxonomy" id="2932184"/>
    <lineage>
        <taxon>Bacteria</taxon>
        <taxon>Bacillati</taxon>
        <taxon>Bacillota</taxon>
        <taxon>Bacilli</taxon>
        <taxon>Lactobacillales</taxon>
        <taxon>Lactobacillaceae</taxon>
        <taxon>Xylocopilactobacillus</taxon>
    </lineage>
</organism>
<proteinExistence type="predicted"/>
<keyword evidence="1" id="KW-1133">Transmembrane helix</keyword>
<keyword evidence="1" id="KW-0472">Membrane</keyword>
<sequence length="56" mass="6139">MNLAKKLCYILSISSLLLPLLFVLNFKQDSKAGDFPSNVANSRNDNVSRGGDLINL</sequence>
<protein>
    <submittedName>
        <fullName evidence="2">Uncharacterized protein</fullName>
    </submittedName>
</protein>